<reference evidence="1 2" key="1">
    <citation type="submission" date="2018-02" db="EMBL/GenBank/DDBJ databases">
        <title>The genomes of Aspergillus section Nigri reveals drivers in fungal speciation.</title>
        <authorList>
            <consortium name="DOE Joint Genome Institute"/>
            <person name="Vesth T.C."/>
            <person name="Nybo J."/>
            <person name="Theobald S."/>
            <person name="Brandl J."/>
            <person name="Frisvad J.C."/>
            <person name="Nielsen K.F."/>
            <person name="Lyhne E.K."/>
            <person name="Kogle M.E."/>
            <person name="Kuo A."/>
            <person name="Riley R."/>
            <person name="Clum A."/>
            <person name="Nolan M."/>
            <person name="Lipzen A."/>
            <person name="Salamov A."/>
            <person name="Henrissat B."/>
            <person name="Wiebenga A."/>
            <person name="De vries R.P."/>
            <person name="Grigoriev I.V."/>
            <person name="Mortensen U.H."/>
            <person name="Andersen M.R."/>
            <person name="Baker S.E."/>
        </authorList>
    </citation>
    <scope>NUCLEOTIDE SEQUENCE [LARGE SCALE GENOMIC DNA]</scope>
    <source>
        <strain evidence="1 2">CBS 115571</strain>
    </source>
</reference>
<dbReference type="AlphaFoldDB" id="A0A2V5IKW7"/>
<evidence type="ECO:0000313" key="2">
    <source>
        <dbReference type="Proteomes" id="UP000249829"/>
    </source>
</evidence>
<organism evidence="1 2">
    <name type="scientific">Aspergillus violaceofuscus (strain CBS 115571)</name>
    <dbReference type="NCBI Taxonomy" id="1450538"/>
    <lineage>
        <taxon>Eukaryota</taxon>
        <taxon>Fungi</taxon>
        <taxon>Dikarya</taxon>
        <taxon>Ascomycota</taxon>
        <taxon>Pezizomycotina</taxon>
        <taxon>Eurotiomycetes</taxon>
        <taxon>Eurotiomycetidae</taxon>
        <taxon>Eurotiales</taxon>
        <taxon>Aspergillaceae</taxon>
        <taxon>Aspergillus</taxon>
    </lineage>
</organism>
<protein>
    <submittedName>
        <fullName evidence="1">Uncharacterized protein</fullName>
    </submittedName>
</protein>
<accession>A0A2V5IKW7</accession>
<gene>
    <name evidence="1" type="ORF">BO99DRAFT_111195</name>
</gene>
<dbReference type="EMBL" id="KZ825125">
    <property type="protein sequence ID" value="PYI20466.1"/>
    <property type="molecule type" value="Genomic_DNA"/>
</dbReference>
<sequence>MNFRCCSSCAVHRLRPSISSLGVCTERAPVSREAEVTETHSQNTAKRRSRFQPCQVPSDAARCRSGLLLGQHFARMLHQFARFGEFPPCLASQKVWFCHVRQKETGDTIRTAPLSGFPDPRGFGVGRIDTGNKTSKSPVDGGLVQSGWVLTLLTDMELAAVCGYFLFFF</sequence>
<keyword evidence="2" id="KW-1185">Reference proteome</keyword>
<name>A0A2V5IKW7_ASPV1</name>
<evidence type="ECO:0000313" key="1">
    <source>
        <dbReference type="EMBL" id="PYI20466.1"/>
    </source>
</evidence>
<proteinExistence type="predicted"/>
<dbReference type="Proteomes" id="UP000249829">
    <property type="component" value="Unassembled WGS sequence"/>
</dbReference>